<proteinExistence type="predicted"/>
<dbReference type="Pfam" id="PF03108">
    <property type="entry name" value="DBD_Tnp_Mut"/>
    <property type="match status" value="1"/>
</dbReference>
<comment type="caution">
    <text evidence="2">The sequence shown here is derived from an EMBL/GenBank/DDBJ whole genome shotgun (WGS) entry which is preliminary data.</text>
</comment>
<dbReference type="EMBL" id="JAAGAX010000007">
    <property type="protein sequence ID" value="KAF2308861.1"/>
    <property type="molecule type" value="Genomic_DNA"/>
</dbReference>
<keyword evidence="3" id="KW-1185">Reference proteome</keyword>
<dbReference type="Proteomes" id="UP000467840">
    <property type="component" value="Chromosome 17"/>
</dbReference>
<dbReference type="InterPro" id="IPR004332">
    <property type="entry name" value="Transposase_MuDR"/>
</dbReference>
<organism evidence="2 3">
    <name type="scientific">Hevea brasiliensis</name>
    <name type="common">Para rubber tree</name>
    <name type="synonym">Siphonia brasiliensis</name>
    <dbReference type="NCBI Taxonomy" id="3981"/>
    <lineage>
        <taxon>Eukaryota</taxon>
        <taxon>Viridiplantae</taxon>
        <taxon>Streptophyta</taxon>
        <taxon>Embryophyta</taxon>
        <taxon>Tracheophyta</taxon>
        <taxon>Spermatophyta</taxon>
        <taxon>Magnoliopsida</taxon>
        <taxon>eudicotyledons</taxon>
        <taxon>Gunneridae</taxon>
        <taxon>Pentapetalae</taxon>
        <taxon>rosids</taxon>
        <taxon>fabids</taxon>
        <taxon>Malpighiales</taxon>
        <taxon>Euphorbiaceae</taxon>
        <taxon>Crotonoideae</taxon>
        <taxon>Micrandreae</taxon>
        <taxon>Hevea</taxon>
    </lineage>
</organism>
<sequence>MGLLCDKKANDISVNVDETVCDIGRAEGNNLVNGANHLEVMSVDPTEVNILVTNTENVDLNIPKANDEANSMRAKQNADNVEPVVENENLNGNVCMDDMAKTEGDIGNHCEATENSLGNDIETDAGGVSHDFGTAASFEGYEFEPAVGAGDGDLNDGDYDMADGDDDVQAVFDEVNVLLQEDHQGNRKHKGRPAGTGEIVKKGGLGDTLRFEVHDLDSEYYSSDELFTKSDLEGEGGIRYPPFIHKRDIRDPNFKIGMAFSNREEFKEAYKAYGIKHRYQIYFPKNDKERVQARCYKECG</sequence>
<feature type="domain" description="Transposase MuDR plant" evidence="1">
    <location>
        <begin position="254"/>
        <end position="297"/>
    </location>
</feature>
<name>A0A6A6M575_HEVBR</name>
<dbReference type="AlphaFoldDB" id="A0A6A6M575"/>
<gene>
    <name evidence="2" type="ORF">GH714_022143</name>
</gene>
<accession>A0A6A6M575</accession>
<evidence type="ECO:0000259" key="1">
    <source>
        <dbReference type="Pfam" id="PF03108"/>
    </source>
</evidence>
<evidence type="ECO:0000313" key="2">
    <source>
        <dbReference type="EMBL" id="KAF2308861.1"/>
    </source>
</evidence>
<protein>
    <recommendedName>
        <fullName evidence="1">Transposase MuDR plant domain-containing protein</fullName>
    </recommendedName>
</protein>
<reference evidence="2 3" key="1">
    <citation type="journal article" date="2020" name="Mol. Plant">
        <title>The Chromosome-Based Rubber Tree Genome Provides New Insights into Spurge Genome Evolution and Rubber Biosynthesis.</title>
        <authorList>
            <person name="Liu J."/>
            <person name="Shi C."/>
            <person name="Shi C.C."/>
            <person name="Li W."/>
            <person name="Zhang Q.J."/>
            <person name="Zhang Y."/>
            <person name="Li K."/>
            <person name="Lu H.F."/>
            <person name="Shi C."/>
            <person name="Zhu S.T."/>
            <person name="Xiao Z.Y."/>
            <person name="Nan H."/>
            <person name="Yue Y."/>
            <person name="Zhu X.G."/>
            <person name="Wu Y."/>
            <person name="Hong X.N."/>
            <person name="Fan G.Y."/>
            <person name="Tong Y."/>
            <person name="Zhang D."/>
            <person name="Mao C.L."/>
            <person name="Liu Y.L."/>
            <person name="Hao S.J."/>
            <person name="Liu W.Q."/>
            <person name="Lv M.Q."/>
            <person name="Zhang H.B."/>
            <person name="Liu Y."/>
            <person name="Hu-Tang G.R."/>
            <person name="Wang J.P."/>
            <person name="Wang J.H."/>
            <person name="Sun Y.H."/>
            <person name="Ni S.B."/>
            <person name="Chen W.B."/>
            <person name="Zhang X.C."/>
            <person name="Jiao Y.N."/>
            <person name="Eichler E.E."/>
            <person name="Li G.H."/>
            <person name="Liu X."/>
            <person name="Gao L.Z."/>
        </authorList>
    </citation>
    <scope>NUCLEOTIDE SEQUENCE [LARGE SCALE GENOMIC DNA]</scope>
    <source>
        <strain evidence="3">cv. GT1</strain>
        <tissue evidence="2">Leaf</tissue>
    </source>
</reference>
<evidence type="ECO:0000313" key="3">
    <source>
        <dbReference type="Proteomes" id="UP000467840"/>
    </source>
</evidence>